<proteinExistence type="predicted"/>
<dbReference type="Proteomes" id="UP001054252">
    <property type="component" value="Unassembled WGS sequence"/>
</dbReference>
<evidence type="ECO:0000256" key="2">
    <source>
        <dbReference type="SAM" id="MobiDB-lite"/>
    </source>
</evidence>
<feature type="compositionally biased region" description="Basic and acidic residues" evidence="2">
    <location>
        <begin position="64"/>
        <end position="77"/>
    </location>
</feature>
<protein>
    <submittedName>
        <fullName evidence="3">Uncharacterized protein</fullName>
    </submittedName>
</protein>
<gene>
    <name evidence="3" type="ORF">SLEP1_g37180</name>
</gene>
<dbReference type="EMBL" id="BPVZ01000078">
    <property type="protein sequence ID" value="GKV28086.1"/>
    <property type="molecule type" value="Genomic_DNA"/>
</dbReference>
<keyword evidence="4" id="KW-1185">Reference proteome</keyword>
<evidence type="ECO:0000313" key="3">
    <source>
        <dbReference type="EMBL" id="GKV28086.1"/>
    </source>
</evidence>
<evidence type="ECO:0000313" key="4">
    <source>
        <dbReference type="Proteomes" id="UP001054252"/>
    </source>
</evidence>
<dbReference type="AlphaFoldDB" id="A0AAV5KTV8"/>
<comment type="caution">
    <text evidence="3">The sequence shown here is derived from an EMBL/GenBank/DDBJ whole genome shotgun (WGS) entry which is preliminary data.</text>
</comment>
<keyword evidence="1" id="KW-0175">Coiled coil</keyword>
<feature type="region of interest" description="Disordered" evidence="2">
    <location>
        <begin position="64"/>
        <end position="92"/>
    </location>
</feature>
<feature type="coiled-coil region" evidence="1">
    <location>
        <begin position="21"/>
        <end position="62"/>
    </location>
</feature>
<evidence type="ECO:0000256" key="1">
    <source>
        <dbReference type="SAM" id="Coils"/>
    </source>
</evidence>
<organism evidence="3 4">
    <name type="scientific">Rubroshorea leprosula</name>
    <dbReference type="NCBI Taxonomy" id="152421"/>
    <lineage>
        <taxon>Eukaryota</taxon>
        <taxon>Viridiplantae</taxon>
        <taxon>Streptophyta</taxon>
        <taxon>Embryophyta</taxon>
        <taxon>Tracheophyta</taxon>
        <taxon>Spermatophyta</taxon>
        <taxon>Magnoliopsida</taxon>
        <taxon>eudicotyledons</taxon>
        <taxon>Gunneridae</taxon>
        <taxon>Pentapetalae</taxon>
        <taxon>rosids</taxon>
        <taxon>malvids</taxon>
        <taxon>Malvales</taxon>
        <taxon>Dipterocarpaceae</taxon>
        <taxon>Rubroshorea</taxon>
    </lineage>
</organism>
<reference evidence="3 4" key="1">
    <citation type="journal article" date="2021" name="Commun. Biol.">
        <title>The genome of Shorea leprosula (Dipterocarpaceae) highlights the ecological relevance of drought in aseasonal tropical rainforests.</title>
        <authorList>
            <person name="Ng K.K.S."/>
            <person name="Kobayashi M.J."/>
            <person name="Fawcett J.A."/>
            <person name="Hatakeyama M."/>
            <person name="Paape T."/>
            <person name="Ng C.H."/>
            <person name="Ang C.C."/>
            <person name="Tnah L.H."/>
            <person name="Lee C.T."/>
            <person name="Nishiyama T."/>
            <person name="Sese J."/>
            <person name="O'Brien M.J."/>
            <person name="Copetti D."/>
            <person name="Mohd Noor M.I."/>
            <person name="Ong R.C."/>
            <person name="Putra M."/>
            <person name="Sireger I.Z."/>
            <person name="Indrioko S."/>
            <person name="Kosugi Y."/>
            <person name="Izuno A."/>
            <person name="Isagi Y."/>
            <person name="Lee S.L."/>
            <person name="Shimizu K.K."/>
        </authorList>
    </citation>
    <scope>NUCLEOTIDE SEQUENCE [LARGE SCALE GENOMIC DNA]</scope>
    <source>
        <strain evidence="3">214</strain>
    </source>
</reference>
<sequence>MASSYHQPKGGGQKIQLGEHMRKLRVQFDDLKNTKEELVQENESFKSEITALEQKIERLRKLKENMPMDIDSPKDMDSLVDPMEIDLPEGKV</sequence>
<accession>A0AAV5KTV8</accession>
<feature type="compositionally biased region" description="Acidic residues" evidence="2">
    <location>
        <begin position="83"/>
        <end position="92"/>
    </location>
</feature>
<name>A0AAV5KTV8_9ROSI</name>